<protein>
    <submittedName>
        <fullName evidence="5">CBS domain-containing protein</fullName>
    </submittedName>
</protein>
<feature type="domain" description="CBS" evidence="4">
    <location>
        <begin position="10"/>
        <end position="67"/>
    </location>
</feature>
<name>A0A7K1UTG2_9NOCA</name>
<dbReference type="Gene3D" id="3.30.1340.30">
    <property type="match status" value="1"/>
</dbReference>
<evidence type="ECO:0000256" key="2">
    <source>
        <dbReference type="PROSITE-ProRule" id="PRU00703"/>
    </source>
</evidence>
<dbReference type="RefSeq" id="WP_157387287.1">
    <property type="nucleotide sequence ID" value="NZ_WRPP01000002.1"/>
</dbReference>
<keyword evidence="6" id="KW-1185">Reference proteome</keyword>
<dbReference type="InterPro" id="IPR000644">
    <property type="entry name" value="CBS_dom"/>
</dbReference>
<dbReference type="PIRSF" id="PIRSF036990">
    <property type="entry name" value="UCP036990_CBS_BON"/>
    <property type="match status" value="1"/>
</dbReference>
<evidence type="ECO:0000256" key="1">
    <source>
        <dbReference type="ARBA" id="ARBA00023122"/>
    </source>
</evidence>
<dbReference type="Gene3D" id="3.10.580.10">
    <property type="entry name" value="CBS-domain"/>
    <property type="match status" value="1"/>
</dbReference>
<keyword evidence="1 2" id="KW-0129">CBS domain</keyword>
<proteinExistence type="predicted"/>
<dbReference type="CDD" id="cd04586">
    <property type="entry name" value="CBS_pair_BON_assoc"/>
    <property type="match status" value="1"/>
</dbReference>
<dbReference type="PANTHER" id="PTHR43080:SF29">
    <property type="entry name" value="OS02G0818000 PROTEIN"/>
    <property type="match status" value="1"/>
</dbReference>
<feature type="domain" description="BON" evidence="3">
    <location>
        <begin position="146"/>
        <end position="215"/>
    </location>
</feature>
<evidence type="ECO:0000259" key="3">
    <source>
        <dbReference type="PROSITE" id="PS50914"/>
    </source>
</evidence>
<dbReference type="InterPro" id="IPR046342">
    <property type="entry name" value="CBS_dom_sf"/>
</dbReference>
<dbReference type="InterPro" id="IPR051257">
    <property type="entry name" value="Diverse_CBS-Domain"/>
</dbReference>
<dbReference type="EMBL" id="WRPP01000002">
    <property type="protein sequence ID" value="MVU77605.1"/>
    <property type="molecule type" value="Genomic_DNA"/>
</dbReference>
<dbReference type="SMART" id="SM00116">
    <property type="entry name" value="CBS"/>
    <property type="match status" value="2"/>
</dbReference>
<dbReference type="InterPro" id="IPR007055">
    <property type="entry name" value="BON_dom"/>
</dbReference>
<accession>A0A7K1UTG2</accession>
<dbReference type="PROSITE" id="PS50914">
    <property type="entry name" value="BON"/>
    <property type="match status" value="1"/>
</dbReference>
<dbReference type="Pfam" id="PF04972">
    <property type="entry name" value="BON"/>
    <property type="match status" value="1"/>
</dbReference>
<evidence type="ECO:0000259" key="4">
    <source>
        <dbReference type="PROSITE" id="PS51371"/>
    </source>
</evidence>
<dbReference type="PANTHER" id="PTHR43080">
    <property type="entry name" value="CBS DOMAIN-CONTAINING PROTEIN CBSX3, MITOCHONDRIAL"/>
    <property type="match status" value="1"/>
</dbReference>
<organism evidence="5 6">
    <name type="scientific">Nocardia terrae</name>
    <dbReference type="NCBI Taxonomy" id="2675851"/>
    <lineage>
        <taxon>Bacteria</taxon>
        <taxon>Bacillati</taxon>
        <taxon>Actinomycetota</taxon>
        <taxon>Actinomycetes</taxon>
        <taxon>Mycobacteriales</taxon>
        <taxon>Nocardiaceae</taxon>
        <taxon>Nocardia</taxon>
    </lineage>
</organism>
<dbReference type="Pfam" id="PF00571">
    <property type="entry name" value="CBS"/>
    <property type="match status" value="2"/>
</dbReference>
<evidence type="ECO:0000313" key="5">
    <source>
        <dbReference type="EMBL" id="MVU77605.1"/>
    </source>
</evidence>
<dbReference type="Proteomes" id="UP000466794">
    <property type="component" value="Unassembled WGS sequence"/>
</dbReference>
<sequence length="238" mass="25877">MRHKRVADVMTRDVVTVHTDTPFRQVVRALAEHGVSGLPVLDADDHVVGIVTEADVLGRQARAGGAADPPVWHLVRRKRIARRDQARTAADLMSTPIVAVAADDRLTSAAATLARNGVKRAPVLDADGALHGIVSRKDLLSVYLRADADLAAEIREEVLTRAMCVPPPDVTLEVRGGIVTLRGKVERQSMIEIITVLTQAVDGVVEVRNEIRSDYDDTDIPPPPPENVGILHRFIERG</sequence>
<dbReference type="SUPFAM" id="SSF54631">
    <property type="entry name" value="CBS-domain pair"/>
    <property type="match status" value="1"/>
</dbReference>
<dbReference type="AlphaFoldDB" id="A0A7K1UTG2"/>
<evidence type="ECO:0000313" key="6">
    <source>
        <dbReference type="Proteomes" id="UP000466794"/>
    </source>
</evidence>
<comment type="caution">
    <text evidence="5">The sequence shown here is derived from an EMBL/GenBank/DDBJ whole genome shotgun (WGS) entry which is preliminary data.</text>
</comment>
<dbReference type="InterPro" id="IPR017080">
    <property type="entry name" value="UCP036990_CBS_BON"/>
</dbReference>
<reference evidence="5 6" key="1">
    <citation type="submission" date="2019-12" db="EMBL/GenBank/DDBJ databases">
        <title>Nocardia sp. nov. ET3-3 isolated from soil.</title>
        <authorList>
            <person name="Kanchanasin P."/>
            <person name="Tanasupawat S."/>
            <person name="Yuki M."/>
            <person name="Kudo T."/>
        </authorList>
    </citation>
    <scope>NUCLEOTIDE SEQUENCE [LARGE SCALE GENOMIC DNA]</scope>
    <source>
        <strain evidence="5 6">ET3-3</strain>
    </source>
</reference>
<dbReference type="PROSITE" id="PS51371">
    <property type="entry name" value="CBS"/>
    <property type="match status" value="2"/>
</dbReference>
<feature type="domain" description="CBS" evidence="4">
    <location>
        <begin position="93"/>
        <end position="150"/>
    </location>
</feature>
<gene>
    <name evidence="5" type="ORF">GPX89_10180</name>
</gene>